<evidence type="ECO:0000313" key="1">
    <source>
        <dbReference type="EMBL" id="MDL5034349.1"/>
    </source>
</evidence>
<organism evidence="1 2">
    <name type="scientific">Roseateles subflavus</name>
    <dbReference type="NCBI Taxonomy" id="3053353"/>
    <lineage>
        <taxon>Bacteria</taxon>
        <taxon>Pseudomonadati</taxon>
        <taxon>Pseudomonadota</taxon>
        <taxon>Betaproteobacteria</taxon>
        <taxon>Burkholderiales</taxon>
        <taxon>Sphaerotilaceae</taxon>
        <taxon>Roseateles</taxon>
    </lineage>
</organism>
<evidence type="ECO:0000313" key="2">
    <source>
        <dbReference type="Proteomes" id="UP001238603"/>
    </source>
</evidence>
<dbReference type="Gene3D" id="3.55.50.60">
    <property type="entry name" value="DotD protein"/>
    <property type="match status" value="1"/>
</dbReference>
<protein>
    <submittedName>
        <fullName evidence="1">DotD/TraH family lipoprotein</fullName>
    </submittedName>
</protein>
<dbReference type="EMBL" id="JASVDS010000008">
    <property type="protein sequence ID" value="MDL5034349.1"/>
    <property type="molecule type" value="Genomic_DNA"/>
</dbReference>
<dbReference type="Proteomes" id="UP001238603">
    <property type="component" value="Unassembled WGS sequence"/>
</dbReference>
<accession>A0ABT7LNH5</accession>
<sequence length="158" mass="16999">MQDCTTNSSRRRPRQLVGLACALYVMGLIAGCAAQKIEPVKAADPAELALQKSLDRVANLPQFTSGADEKLPTPKLKGQGITVSFQGSADQLLSKIAAARGLAFKVQGPQPFLPLPVHVDLADVTFSEFLADVGHQFGQRADLVLTDKTLEIRYRGKP</sequence>
<keyword evidence="1" id="KW-0449">Lipoprotein</keyword>
<proteinExistence type="predicted"/>
<reference evidence="1 2" key="1">
    <citation type="submission" date="2023-06" db="EMBL/GenBank/DDBJ databases">
        <title>Pelomonas sp. APW6 16S ribosomal RNA gene genome sequencing and assembly.</title>
        <authorList>
            <person name="Woo H."/>
        </authorList>
    </citation>
    <scope>NUCLEOTIDE SEQUENCE [LARGE SCALE GENOMIC DNA]</scope>
    <source>
        <strain evidence="1 2">APW6</strain>
    </source>
</reference>
<dbReference type="InterPro" id="IPR031817">
    <property type="entry name" value="DotD"/>
</dbReference>
<name>A0ABT7LNH5_9BURK</name>
<dbReference type="InterPro" id="IPR038140">
    <property type="entry name" value="DotD_sf"/>
</dbReference>
<gene>
    <name evidence="1" type="ORF">QRD43_20775</name>
</gene>
<dbReference type="RefSeq" id="WP_285984424.1">
    <property type="nucleotide sequence ID" value="NZ_JASVDS010000008.1"/>
</dbReference>
<dbReference type="Pfam" id="PF16816">
    <property type="entry name" value="DotD"/>
    <property type="match status" value="1"/>
</dbReference>
<comment type="caution">
    <text evidence="1">The sequence shown here is derived from an EMBL/GenBank/DDBJ whole genome shotgun (WGS) entry which is preliminary data.</text>
</comment>
<keyword evidence="2" id="KW-1185">Reference proteome</keyword>